<evidence type="ECO:0000313" key="10">
    <source>
        <dbReference type="EMBL" id="VDM10655.1"/>
    </source>
</evidence>
<evidence type="ECO:0000256" key="3">
    <source>
        <dbReference type="ARBA" id="ARBA00022692"/>
    </source>
</evidence>
<evidence type="ECO:0000256" key="5">
    <source>
        <dbReference type="ARBA" id="ARBA00023065"/>
    </source>
</evidence>
<reference evidence="10 11" key="1">
    <citation type="submission" date="2018-11" db="EMBL/GenBank/DDBJ databases">
        <authorList>
            <consortium name="Pathogen Informatics"/>
        </authorList>
    </citation>
    <scope>NUCLEOTIDE SEQUENCE [LARGE SCALE GENOMIC DNA]</scope>
</reference>
<evidence type="ECO:0000256" key="2">
    <source>
        <dbReference type="ARBA" id="ARBA00022448"/>
    </source>
</evidence>
<dbReference type="InterPro" id="IPR013099">
    <property type="entry name" value="K_chnl_dom"/>
</dbReference>
<dbReference type="SUPFAM" id="SSF81324">
    <property type="entry name" value="Voltage-gated potassium channels"/>
    <property type="match status" value="1"/>
</dbReference>
<gene>
    <name evidence="10" type="ORF">WBA_LOCUS4041</name>
</gene>
<feature type="transmembrane region" description="Helical" evidence="8">
    <location>
        <begin position="40"/>
        <end position="66"/>
    </location>
</feature>
<keyword evidence="11" id="KW-1185">Reference proteome</keyword>
<name>A0A3P7FN06_WUCBA</name>
<dbReference type="PANTHER" id="PTHR11003:SF337">
    <property type="entry name" value="POTASSIUM CHANNEL DOMAIN-CONTAINING PROTEIN"/>
    <property type="match status" value="1"/>
</dbReference>
<dbReference type="Proteomes" id="UP000270924">
    <property type="component" value="Unassembled WGS sequence"/>
</dbReference>
<dbReference type="Pfam" id="PF07885">
    <property type="entry name" value="Ion_trans_2"/>
    <property type="match status" value="1"/>
</dbReference>
<dbReference type="GO" id="GO:0015271">
    <property type="term" value="F:outward rectifier potassium channel activity"/>
    <property type="evidence" value="ECO:0007669"/>
    <property type="project" value="TreeGrafter"/>
</dbReference>
<keyword evidence="4 8" id="KW-1133">Transmembrane helix</keyword>
<accession>A0A3P7FN06</accession>
<evidence type="ECO:0000256" key="8">
    <source>
        <dbReference type="SAM" id="Phobius"/>
    </source>
</evidence>
<dbReference type="GO" id="GO:0022841">
    <property type="term" value="F:potassium ion leak channel activity"/>
    <property type="evidence" value="ECO:0007669"/>
    <property type="project" value="TreeGrafter"/>
</dbReference>
<evidence type="ECO:0000313" key="11">
    <source>
        <dbReference type="Proteomes" id="UP000270924"/>
    </source>
</evidence>
<evidence type="ECO:0000259" key="9">
    <source>
        <dbReference type="Pfam" id="PF07885"/>
    </source>
</evidence>
<feature type="transmembrane region" description="Helical" evidence="8">
    <location>
        <begin position="163"/>
        <end position="181"/>
    </location>
</feature>
<keyword evidence="5" id="KW-0406">Ion transport</keyword>
<keyword evidence="2" id="KW-0813">Transport</keyword>
<evidence type="ECO:0000256" key="1">
    <source>
        <dbReference type="ARBA" id="ARBA00004141"/>
    </source>
</evidence>
<keyword evidence="3 8" id="KW-0812">Transmembrane</keyword>
<comment type="subcellular location">
    <subcellularLocation>
        <location evidence="1">Membrane</location>
        <topology evidence="1">Multi-pass membrane protein</topology>
    </subcellularLocation>
</comment>
<dbReference type="AlphaFoldDB" id="A0A3P7FN06"/>
<dbReference type="PANTHER" id="PTHR11003">
    <property type="entry name" value="POTASSIUM CHANNEL, SUBFAMILY K"/>
    <property type="match status" value="1"/>
</dbReference>
<organism evidence="10 11">
    <name type="scientific">Wuchereria bancrofti</name>
    <dbReference type="NCBI Taxonomy" id="6293"/>
    <lineage>
        <taxon>Eukaryota</taxon>
        <taxon>Metazoa</taxon>
        <taxon>Ecdysozoa</taxon>
        <taxon>Nematoda</taxon>
        <taxon>Chromadorea</taxon>
        <taxon>Rhabditida</taxon>
        <taxon>Spirurina</taxon>
        <taxon>Spiruromorpha</taxon>
        <taxon>Filarioidea</taxon>
        <taxon>Onchocercidae</taxon>
        <taxon>Wuchereria</taxon>
    </lineage>
</organism>
<dbReference type="GO" id="GO:0005886">
    <property type="term" value="C:plasma membrane"/>
    <property type="evidence" value="ECO:0007669"/>
    <property type="project" value="TreeGrafter"/>
</dbReference>
<dbReference type="GO" id="GO:0030322">
    <property type="term" value="P:stabilization of membrane potential"/>
    <property type="evidence" value="ECO:0007669"/>
    <property type="project" value="TreeGrafter"/>
</dbReference>
<dbReference type="OMA" id="AYCRWQR"/>
<proteinExistence type="predicted"/>
<dbReference type="OrthoDB" id="297496at2759"/>
<keyword evidence="7" id="KW-0407">Ion channel</keyword>
<protein>
    <recommendedName>
        <fullName evidence="9">Potassium channel domain-containing protein</fullName>
    </recommendedName>
</protein>
<keyword evidence="6 8" id="KW-0472">Membrane</keyword>
<evidence type="ECO:0000256" key="6">
    <source>
        <dbReference type="ARBA" id="ARBA00023136"/>
    </source>
</evidence>
<sequence length="237" mass="27482">MLPIQHSLNLANYIVRETKPRLPIPHPLISIIQSEKFFRIFIGFTISHIGLCALVAAYAVLGAFMFREIEYPEELKFQGHIENDTWTAINELYRFIDSSDVIEEAEVKNKAHQLLKVFELQLVNAINFEGYDDKDVITPNYQWTFSGYGHICPKTPLGRGMTMLYAMIGIPLMLLCLANIAESLAQMFTFVYFKVCCAYCRWQQNRRRICRSAISFRYHPNAPINARRELEIIDHIV</sequence>
<dbReference type="InParanoid" id="A0A3P7FN06"/>
<feature type="domain" description="Potassium channel" evidence="9">
    <location>
        <begin position="147"/>
        <end position="184"/>
    </location>
</feature>
<evidence type="ECO:0000256" key="4">
    <source>
        <dbReference type="ARBA" id="ARBA00022989"/>
    </source>
</evidence>
<dbReference type="EMBL" id="UYWW01001539">
    <property type="protein sequence ID" value="VDM10655.1"/>
    <property type="molecule type" value="Genomic_DNA"/>
</dbReference>
<evidence type="ECO:0000256" key="7">
    <source>
        <dbReference type="ARBA" id="ARBA00023303"/>
    </source>
</evidence>
<dbReference type="Gene3D" id="1.10.287.70">
    <property type="match status" value="1"/>
</dbReference>
<dbReference type="InterPro" id="IPR003280">
    <property type="entry name" value="2pore_dom_K_chnl"/>
</dbReference>